<dbReference type="PANTHER" id="PTHR21016">
    <property type="entry name" value="BETA-AMYLOID BINDING PROTEIN-RELATED"/>
    <property type="match status" value="1"/>
</dbReference>
<evidence type="ECO:0000259" key="9">
    <source>
        <dbReference type="Pfam" id="PF05154"/>
    </source>
</evidence>
<protein>
    <submittedName>
        <fullName evidence="10">TM2 domain-containing membrane protein YozV</fullName>
    </submittedName>
</protein>
<keyword evidence="2 8" id="KW-0812">Transmembrane</keyword>
<evidence type="ECO:0000256" key="5">
    <source>
        <dbReference type="ARBA" id="ARBA00023136"/>
    </source>
</evidence>
<reference evidence="10 11" key="1">
    <citation type="submission" date="2016-06" db="EMBL/GenBank/DDBJ databases">
        <authorList>
            <person name="Kjaerup R.B."/>
            <person name="Dalgaard T.S."/>
            <person name="Juul-Madsen H.R."/>
        </authorList>
    </citation>
    <scope>NUCLEOTIDE SEQUENCE [LARGE SCALE GENOMIC DNA]</scope>
    <source>
        <strain evidence="10 11">DSM 45577</strain>
    </source>
</reference>
<dbReference type="GO" id="GO:0016020">
    <property type="term" value="C:membrane"/>
    <property type="evidence" value="ECO:0007669"/>
    <property type="project" value="UniProtKB-SubCell"/>
</dbReference>
<feature type="region of interest" description="Disordered" evidence="7">
    <location>
        <begin position="38"/>
        <end position="58"/>
    </location>
</feature>
<dbReference type="InterPro" id="IPR007829">
    <property type="entry name" value="TM2"/>
</dbReference>
<evidence type="ECO:0000256" key="7">
    <source>
        <dbReference type="SAM" id="MobiDB-lite"/>
    </source>
</evidence>
<name>A0A1C6UJD1_9ACTN</name>
<proteinExistence type="predicted"/>
<evidence type="ECO:0000256" key="8">
    <source>
        <dbReference type="SAM" id="Phobius"/>
    </source>
</evidence>
<evidence type="ECO:0000256" key="1">
    <source>
        <dbReference type="ARBA" id="ARBA00004141"/>
    </source>
</evidence>
<dbReference type="EMBL" id="FMIA01000002">
    <property type="protein sequence ID" value="SCL54157.1"/>
    <property type="molecule type" value="Genomic_DNA"/>
</dbReference>
<dbReference type="InterPro" id="IPR050932">
    <property type="entry name" value="TM2D1-3-like"/>
</dbReference>
<keyword evidence="6" id="KW-0325">Glycoprotein</keyword>
<organism evidence="10 11">
    <name type="scientific">Micromonospora yangpuensis</name>
    <dbReference type="NCBI Taxonomy" id="683228"/>
    <lineage>
        <taxon>Bacteria</taxon>
        <taxon>Bacillati</taxon>
        <taxon>Actinomycetota</taxon>
        <taxon>Actinomycetes</taxon>
        <taxon>Micromonosporales</taxon>
        <taxon>Micromonosporaceae</taxon>
        <taxon>Micromonospora</taxon>
    </lineage>
</organism>
<sequence length="160" mass="16740">MPARSTGPAGGSLGPPPLQGSQQSDSHWPAALTLCQARTGRRSRRPQPSGQCPAIIVRSPTPRCGSPARRSLMCRLMTTPPYQQYPGQVSDKSKVVAGVLGILLGTFGAGRFYMGDTKTGVLQLVVSLVTCGIGGLWGFIDGILILVNGGVDGQGRPLRD</sequence>
<feature type="region of interest" description="Disordered" evidence="7">
    <location>
        <begin position="1"/>
        <end position="26"/>
    </location>
</feature>
<evidence type="ECO:0000256" key="6">
    <source>
        <dbReference type="ARBA" id="ARBA00023180"/>
    </source>
</evidence>
<evidence type="ECO:0000313" key="10">
    <source>
        <dbReference type="EMBL" id="SCL54157.1"/>
    </source>
</evidence>
<feature type="domain" description="TM2" evidence="9">
    <location>
        <begin position="91"/>
        <end position="143"/>
    </location>
</feature>
<feature type="transmembrane region" description="Helical" evidence="8">
    <location>
        <begin position="95"/>
        <end position="114"/>
    </location>
</feature>
<keyword evidence="11" id="KW-1185">Reference proteome</keyword>
<dbReference type="AlphaFoldDB" id="A0A1C6UJD1"/>
<evidence type="ECO:0000256" key="2">
    <source>
        <dbReference type="ARBA" id="ARBA00022692"/>
    </source>
</evidence>
<dbReference type="STRING" id="683228.GA0070617_2580"/>
<comment type="subcellular location">
    <subcellularLocation>
        <location evidence="1">Membrane</location>
        <topology evidence="1">Multi-pass membrane protein</topology>
    </subcellularLocation>
</comment>
<evidence type="ECO:0000313" key="11">
    <source>
        <dbReference type="Proteomes" id="UP000198937"/>
    </source>
</evidence>
<keyword evidence="3" id="KW-0732">Signal</keyword>
<dbReference type="PANTHER" id="PTHR21016:SF7">
    <property type="entry name" value="TM2 DOMAIN-CONTAINING PROTEIN 3"/>
    <property type="match status" value="1"/>
</dbReference>
<keyword evidence="5 8" id="KW-0472">Membrane</keyword>
<evidence type="ECO:0000256" key="4">
    <source>
        <dbReference type="ARBA" id="ARBA00022989"/>
    </source>
</evidence>
<gene>
    <name evidence="10" type="ORF">GA0070617_2580</name>
</gene>
<accession>A0A1C6UJD1</accession>
<dbReference type="Proteomes" id="UP000198937">
    <property type="component" value="Unassembled WGS sequence"/>
</dbReference>
<keyword evidence="4 8" id="KW-1133">Transmembrane helix</keyword>
<evidence type="ECO:0000256" key="3">
    <source>
        <dbReference type="ARBA" id="ARBA00022729"/>
    </source>
</evidence>
<feature type="transmembrane region" description="Helical" evidence="8">
    <location>
        <begin position="120"/>
        <end position="147"/>
    </location>
</feature>
<dbReference type="Pfam" id="PF05154">
    <property type="entry name" value="TM2"/>
    <property type="match status" value="1"/>
</dbReference>